<accession>A0A5J9U539</accession>
<protein>
    <submittedName>
        <fullName evidence="2">Uncharacterized protein</fullName>
    </submittedName>
</protein>
<comment type="caution">
    <text evidence="2">The sequence shown here is derived from an EMBL/GenBank/DDBJ whole genome shotgun (WGS) entry which is preliminary data.</text>
</comment>
<dbReference type="AlphaFoldDB" id="A0A5J9U539"/>
<feature type="non-terminal residue" evidence="2">
    <location>
        <position position="1"/>
    </location>
</feature>
<dbReference type="Proteomes" id="UP000324897">
    <property type="component" value="Chromosome 7"/>
</dbReference>
<gene>
    <name evidence="2" type="ORF">EJB05_34807</name>
</gene>
<evidence type="ECO:0000256" key="1">
    <source>
        <dbReference type="SAM" id="MobiDB-lite"/>
    </source>
</evidence>
<proteinExistence type="predicted"/>
<dbReference type="Gramene" id="TVU18696">
    <property type="protein sequence ID" value="TVU18696"/>
    <property type="gene ID" value="EJB05_34807"/>
</dbReference>
<feature type="compositionally biased region" description="Polar residues" evidence="1">
    <location>
        <begin position="39"/>
        <end position="50"/>
    </location>
</feature>
<feature type="region of interest" description="Disordered" evidence="1">
    <location>
        <begin position="1"/>
        <end position="80"/>
    </location>
</feature>
<dbReference type="EMBL" id="RWGY01000029">
    <property type="protein sequence ID" value="TVU18696.1"/>
    <property type="molecule type" value="Genomic_DNA"/>
</dbReference>
<reference evidence="2 3" key="1">
    <citation type="journal article" date="2019" name="Sci. Rep.">
        <title>A high-quality genome of Eragrostis curvula grass provides insights into Poaceae evolution and supports new strategies to enhance forage quality.</title>
        <authorList>
            <person name="Carballo J."/>
            <person name="Santos B.A.C.M."/>
            <person name="Zappacosta D."/>
            <person name="Garbus I."/>
            <person name="Selva J.P."/>
            <person name="Gallo C.A."/>
            <person name="Diaz A."/>
            <person name="Albertini E."/>
            <person name="Caccamo M."/>
            <person name="Echenique V."/>
        </authorList>
    </citation>
    <scope>NUCLEOTIDE SEQUENCE [LARGE SCALE GENOMIC DNA]</scope>
    <source>
        <strain evidence="3">cv. Victoria</strain>
        <tissue evidence="2">Leaf</tissue>
    </source>
</reference>
<name>A0A5J9U539_9POAL</name>
<keyword evidence="3" id="KW-1185">Reference proteome</keyword>
<organism evidence="2 3">
    <name type="scientific">Eragrostis curvula</name>
    <name type="common">weeping love grass</name>
    <dbReference type="NCBI Taxonomy" id="38414"/>
    <lineage>
        <taxon>Eukaryota</taxon>
        <taxon>Viridiplantae</taxon>
        <taxon>Streptophyta</taxon>
        <taxon>Embryophyta</taxon>
        <taxon>Tracheophyta</taxon>
        <taxon>Spermatophyta</taxon>
        <taxon>Magnoliopsida</taxon>
        <taxon>Liliopsida</taxon>
        <taxon>Poales</taxon>
        <taxon>Poaceae</taxon>
        <taxon>PACMAD clade</taxon>
        <taxon>Chloridoideae</taxon>
        <taxon>Eragrostideae</taxon>
        <taxon>Eragrostidinae</taxon>
        <taxon>Eragrostis</taxon>
    </lineage>
</organism>
<evidence type="ECO:0000313" key="2">
    <source>
        <dbReference type="EMBL" id="TVU18696.1"/>
    </source>
</evidence>
<evidence type="ECO:0000313" key="3">
    <source>
        <dbReference type="Proteomes" id="UP000324897"/>
    </source>
</evidence>
<sequence>MHARAAGDEAGQPSETAGDPSARPRCRCIGSPHRPASASLANPNSRTAQAARSGRSHPLSMRPSPSPSPRRAAVHDPAWVEHDDAVKIPISSATAAGVQEGSGGAAELELERYTDQEQGFTLLKPTSWPTVWSTWNELELNFRVDATP</sequence>